<dbReference type="EMBL" id="RBNJ01007652">
    <property type="protein sequence ID" value="RUS27852.1"/>
    <property type="molecule type" value="Genomic_DNA"/>
</dbReference>
<evidence type="ECO:0000313" key="1">
    <source>
        <dbReference type="EMBL" id="RUS27852.1"/>
    </source>
</evidence>
<gene>
    <name evidence="1" type="ORF">BC938DRAFT_482640</name>
</gene>
<dbReference type="AlphaFoldDB" id="A0A433QDL7"/>
<proteinExistence type="predicted"/>
<dbReference type="Proteomes" id="UP000274822">
    <property type="component" value="Unassembled WGS sequence"/>
</dbReference>
<organism evidence="1 2">
    <name type="scientific">Jimgerdemannia flammicorona</name>
    <dbReference type="NCBI Taxonomy" id="994334"/>
    <lineage>
        <taxon>Eukaryota</taxon>
        <taxon>Fungi</taxon>
        <taxon>Fungi incertae sedis</taxon>
        <taxon>Mucoromycota</taxon>
        <taxon>Mucoromycotina</taxon>
        <taxon>Endogonomycetes</taxon>
        <taxon>Endogonales</taxon>
        <taxon>Endogonaceae</taxon>
        <taxon>Jimgerdemannia</taxon>
    </lineage>
</organism>
<sequence length="26" mass="2822">MPISILPHLAAHVHARLVLDPLLTGH</sequence>
<evidence type="ECO:0000313" key="2">
    <source>
        <dbReference type="Proteomes" id="UP000274822"/>
    </source>
</evidence>
<keyword evidence="2" id="KW-1185">Reference proteome</keyword>
<comment type="caution">
    <text evidence="1">The sequence shown here is derived from an EMBL/GenBank/DDBJ whole genome shotgun (WGS) entry which is preliminary data.</text>
</comment>
<protein>
    <submittedName>
        <fullName evidence="1">Uncharacterized protein</fullName>
    </submittedName>
</protein>
<reference evidence="1 2" key="1">
    <citation type="journal article" date="2018" name="New Phytol.">
        <title>Phylogenomics of Endogonaceae and evolution of mycorrhizas within Mucoromycota.</title>
        <authorList>
            <person name="Chang Y."/>
            <person name="Desiro A."/>
            <person name="Na H."/>
            <person name="Sandor L."/>
            <person name="Lipzen A."/>
            <person name="Clum A."/>
            <person name="Barry K."/>
            <person name="Grigoriev I.V."/>
            <person name="Martin F.M."/>
            <person name="Stajich J.E."/>
            <person name="Smith M.E."/>
            <person name="Bonito G."/>
            <person name="Spatafora J.W."/>
        </authorList>
    </citation>
    <scope>NUCLEOTIDE SEQUENCE [LARGE SCALE GENOMIC DNA]</scope>
    <source>
        <strain evidence="1 2">AD002</strain>
    </source>
</reference>
<name>A0A433QDL7_9FUNG</name>
<accession>A0A433QDL7</accession>